<protein>
    <submittedName>
        <fullName evidence="2">MarR family transcriptional regulator</fullName>
    </submittedName>
</protein>
<dbReference type="Gene3D" id="1.10.10.10">
    <property type="entry name" value="Winged helix-like DNA-binding domain superfamily/Winged helix DNA-binding domain"/>
    <property type="match status" value="1"/>
</dbReference>
<gene>
    <name evidence="2" type="ORF">F5544_34515</name>
</gene>
<name>A0A6G9YNY4_9NOCA</name>
<dbReference type="SMART" id="SM00347">
    <property type="entry name" value="HTH_MARR"/>
    <property type="match status" value="1"/>
</dbReference>
<dbReference type="EMBL" id="CP046172">
    <property type="protein sequence ID" value="QIS14736.1"/>
    <property type="molecule type" value="Genomic_DNA"/>
</dbReference>
<accession>A0A6G9YNY4</accession>
<dbReference type="InterPro" id="IPR000835">
    <property type="entry name" value="HTH_MarR-typ"/>
</dbReference>
<dbReference type="GO" id="GO:0003700">
    <property type="term" value="F:DNA-binding transcription factor activity"/>
    <property type="evidence" value="ECO:0007669"/>
    <property type="project" value="InterPro"/>
</dbReference>
<dbReference type="GO" id="GO:0006950">
    <property type="term" value="P:response to stress"/>
    <property type="evidence" value="ECO:0007669"/>
    <property type="project" value="TreeGrafter"/>
</dbReference>
<dbReference type="PROSITE" id="PS50995">
    <property type="entry name" value="HTH_MARR_2"/>
    <property type="match status" value="1"/>
</dbReference>
<dbReference type="RefSeq" id="WP_238846803.1">
    <property type="nucleotide sequence ID" value="NZ_CP046172.1"/>
</dbReference>
<dbReference type="Proteomes" id="UP000503540">
    <property type="component" value="Chromosome"/>
</dbReference>
<dbReference type="Pfam" id="PF01047">
    <property type="entry name" value="MarR"/>
    <property type="match status" value="1"/>
</dbReference>
<evidence type="ECO:0000259" key="1">
    <source>
        <dbReference type="PROSITE" id="PS50995"/>
    </source>
</evidence>
<dbReference type="InterPro" id="IPR036390">
    <property type="entry name" value="WH_DNA-bd_sf"/>
</dbReference>
<proteinExistence type="predicted"/>
<dbReference type="InterPro" id="IPR039422">
    <property type="entry name" value="MarR/SlyA-like"/>
</dbReference>
<dbReference type="SUPFAM" id="SSF46785">
    <property type="entry name" value="Winged helix' DNA-binding domain"/>
    <property type="match status" value="1"/>
</dbReference>
<dbReference type="InterPro" id="IPR036388">
    <property type="entry name" value="WH-like_DNA-bd_sf"/>
</dbReference>
<dbReference type="AlphaFoldDB" id="A0A6G9YNY4"/>
<dbReference type="KEGG" id="nah:F5544_34515"/>
<sequence>MPESDDIMGELFPRLTLLSAVLNRGRLYDNIIRSAGLSLERPAMTILVILDGAGEPLRVGEIATQMQVEGPHVTRHINGLEQRELVARVVDPDDRRARRVALTSQGQRLVDRYTSEVRDWFAGALSGWSAADRRQLATLLERLADDLVAHRSTTEKS</sequence>
<dbReference type="PRINTS" id="PR00598">
    <property type="entry name" value="HTHMARR"/>
</dbReference>
<reference evidence="2 3" key="1">
    <citation type="journal article" date="2019" name="ACS Chem. Biol.">
        <title>Identification and Mobilization of a Cryptic Antibiotic Biosynthesis Gene Locus from a Human-Pathogenic Nocardia Isolate.</title>
        <authorList>
            <person name="Herisse M."/>
            <person name="Ishida K."/>
            <person name="Porter J.L."/>
            <person name="Howden B."/>
            <person name="Hertweck C."/>
            <person name="Stinear T.P."/>
            <person name="Pidot S.J."/>
        </authorList>
    </citation>
    <scope>NUCLEOTIDE SEQUENCE [LARGE SCALE GENOMIC DNA]</scope>
    <source>
        <strain evidence="2 3">AUSMDU00012717</strain>
    </source>
</reference>
<dbReference type="PANTHER" id="PTHR33164">
    <property type="entry name" value="TRANSCRIPTIONAL REGULATOR, MARR FAMILY"/>
    <property type="match status" value="1"/>
</dbReference>
<evidence type="ECO:0000313" key="2">
    <source>
        <dbReference type="EMBL" id="QIS14736.1"/>
    </source>
</evidence>
<evidence type="ECO:0000313" key="3">
    <source>
        <dbReference type="Proteomes" id="UP000503540"/>
    </source>
</evidence>
<organism evidence="2 3">
    <name type="scientific">Nocardia arthritidis</name>
    <dbReference type="NCBI Taxonomy" id="228602"/>
    <lineage>
        <taxon>Bacteria</taxon>
        <taxon>Bacillati</taxon>
        <taxon>Actinomycetota</taxon>
        <taxon>Actinomycetes</taxon>
        <taxon>Mycobacteriales</taxon>
        <taxon>Nocardiaceae</taxon>
        <taxon>Nocardia</taxon>
    </lineage>
</organism>
<dbReference type="PANTHER" id="PTHR33164:SF57">
    <property type="entry name" value="MARR-FAMILY TRANSCRIPTIONAL REGULATOR"/>
    <property type="match status" value="1"/>
</dbReference>
<feature type="domain" description="HTH marR-type" evidence="1">
    <location>
        <begin position="8"/>
        <end position="145"/>
    </location>
</feature>
<keyword evidence="3" id="KW-1185">Reference proteome</keyword>